<dbReference type="InterPro" id="IPR035093">
    <property type="entry name" value="RelE/ParE_toxin_dom_sf"/>
</dbReference>
<gene>
    <name evidence="1" type="ORF">MNBD_GAMMA06-1806</name>
</gene>
<sequence length="105" mass="12266">MDTKELVWLGNSLKDLKSMPLEVRKNAGYQLSRVQSDLAPIDWKPMSSVGLGVREIRIKHKGQYRVIYVTSKNNKVYVLHSFIKKTQKTSKQDIDISKERFKLMR</sequence>
<dbReference type="AlphaFoldDB" id="A0A3B0X361"/>
<dbReference type="Pfam" id="PF05973">
    <property type="entry name" value="Gp49"/>
    <property type="match status" value="1"/>
</dbReference>
<dbReference type="EMBL" id="UOFD01000024">
    <property type="protein sequence ID" value="VAW51086.1"/>
    <property type="molecule type" value="Genomic_DNA"/>
</dbReference>
<proteinExistence type="predicted"/>
<protein>
    <submittedName>
        <fullName evidence="1">Toxin HigB</fullName>
    </submittedName>
</protein>
<dbReference type="SUPFAM" id="SSF143011">
    <property type="entry name" value="RelE-like"/>
    <property type="match status" value="1"/>
</dbReference>
<dbReference type="InterPro" id="IPR009241">
    <property type="entry name" value="HigB-like"/>
</dbReference>
<organism evidence="1">
    <name type="scientific">hydrothermal vent metagenome</name>
    <dbReference type="NCBI Taxonomy" id="652676"/>
    <lineage>
        <taxon>unclassified sequences</taxon>
        <taxon>metagenomes</taxon>
        <taxon>ecological metagenomes</taxon>
    </lineage>
</organism>
<accession>A0A3B0X361</accession>
<reference evidence="1" key="1">
    <citation type="submission" date="2018-06" db="EMBL/GenBank/DDBJ databases">
        <authorList>
            <person name="Zhirakovskaya E."/>
        </authorList>
    </citation>
    <scope>NUCLEOTIDE SEQUENCE</scope>
</reference>
<evidence type="ECO:0000313" key="1">
    <source>
        <dbReference type="EMBL" id="VAW51086.1"/>
    </source>
</evidence>
<name>A0A3B0X361_9ZZZZ</name>